<evidence type="ECO:0000313" key="3">
    <source>
        <dbReference type="Proteomes" id="UP000242699"/>
    </source>
</evidence>
<evidence type="ECO:0000256" key="1">
    <source>
        <dbReference type="SAM" id="MobiDB-lite"/>
    </source>
</evidence>
<accession>A0A2T2WUX3</accession>
<comment type="caution">
    <text evidence="2">The sequence shown here is derived from an EMBL/GenBank/DDBJ whole genome shotgun (WGS) entry which is preliminary data.</text>
</comment>
<proteinExistence type="predicted"/>
<dbReference type="Proteomes" id="UP000242699">
    <property type="component" value="Unassembled WGS sequence"/>
</dbReference>
<feature type="region of interest" description="Disordered" evidence="1">
    <location>
        <begin position="1"/>
        <end position="44"/>
    </location>
</feature>
<gene>
    <name evidence="2" type="ORF">C7B43_15300</name>
</gene>
<dbReference type="EMBL" id="PXYT01000044">
    <property type="protein sequence ID" value="PSR26030.1"/>
    <property type="molecule type" value="Genomic_DNA"/>
</dbReference>
<evidence type="ECO:0000313" key="2">
    <source>
        <dbReference type="EMBL" id="PSR26030.1"/>
    </source>
</evidence>
<feature type="compositionally biased region" description="Polar residues" evidence="1">
    <location>
        <begin position="21"/>
        <end position="31"/>
    </location>
</feature>
<name>A0A2T2WUX3_9FIRM</name>
<protein>
    <submittedName>
        <fullName evidence="2">Uncharacterized protein</fullName>
    </submittedName>
</protein>
<reference evidence="2 3" key="1">
    <citation type="journal article" date="2014" name="BMC Genomics">
        <title>Comparison of environmental and isolate Sulfobacillus genomes reveals diverse carbon, sulfur, nitrogen, and hydrogen metabolisms.</title>
        <authorList>
            <person name="Justice N.B."/>
            <person name="Norman A."/>
            <person name="Brown C.T."/>
            <person name="Singh A."/>
            <person name="Thomas B.C."/>
            <person name="Banfield J.F."/>
        </authorList>
    </citation>
    <scope>NUCLEOTIDE SEQUENCE [LARGE SCALE GENOMIC DNA]</scope>
    <source>
        <strain evidence="2">AMDSBA1</strain>
    </source>
</reference>
<dbReference type="AlphaFoldDB" id="A0A2T2WUX3"/>
<sequence>MTNETKTNTPAGDEGSIKETLYTSSITGSEQPSKKLEETSDDEHETGYWASLMNMATSSEDAEAGDTASPVAVDWGGILAPALDDCSIMFNPNMLSLAAQAFTNPIEWSRLSQWINTHKIVGMDKRRWQKEVRKLAGTLTVIKGGNNASSATDKPSVGAVWPDAPSPTLPLVPGWIYQTDSLGMATGTGDVLVSDPAYVAEWLHDVNDGTVNLTITHRVGGKWDDLIVPAAALLKSDKVAEMANHGVGIHEPRALGRFLNDHYQLIRHVVPAIAGTKLAGVQTVNGERVAIFPNSVWYPSGQPGQRQTVRLTETAGVTFINVKPKIGGDVTNAQTVLENITKTAESRKIRLLIGWFAAALWSDQIRAAFDGQFPVSNVYGIHESGKTSIIKRLLAAVIGGKEVGTARDTRFRLTRQMSAATSVPLVLDEFRLNEISPNQLASLYDLLRRNYDGGVDGRGQADQTIRTYRLLAPTLVSGESRVTDAALMDRIVDISLTPEEGKQWPGGTDHLRWLEEHLDENRQCAGWLLQKRLDSPMTTKQLRAGVQTLETTLKRLPESQAWPERALWGLAIVWFGLQWLRAIHMPVKEFTTQEWVDILIAGQQARRQSSPVDRFVRFLEEAAGNAGKWRSQAVPMAVLEHTGELRVGVSASNTGFAVWARELGLPNLGQENLEDELVRSGLITDENKLKSPLHLGANVNATLYAYSLKIQVISERYGIPAAYWNEVLRGTPIPI</sequence>
<organism evidence="2 3">
    <name type="scientific">Sulfobacillus benefaciens</name>
    <dbReference type="NCBI Taxonomy" id="453960"/>
    <lineage>
        <taxon>Bacteria</taxon>
        <taxon>Bacillati</taxon>
        <taxon>Bacillota</taxon>
        <taxon>Clostridia</taxon>
        <taxon>Eubacteriales</taxon>
        <taxon>Clostridiales Family XVII. Incertae Sedis</taxon>
        <taxon>Sulfobacillus</taxon>
    </lineage>
</organism>
<feature type="compositionally biased region" description="Polar residues" evidence="1">
    <location>
        <begin position="1"/>
        <end position="10"/>
    </location>
</feature>